<dbReference type="AlphaFoldDB" id="A0A445IT32"/>
<feature type="compositionally biased region" description="Gly residues" evidence="1">
    <location>
        <begin position="13"/>
        <end position="26"/>
    </location>
</feature>
<dbReference type="Proteomes" id="UP000289340">
    <property type="component" value="Chromosome 10"/>
</dbReference>
<sequence length="96" mass="10392">MGQSRDKEREQGRGSGSDGVVSGGAGEEYIPEKVDHPNLIFIPSNMLCSFCWHVGDLCAGRAVVARQWLGPGVYGVVASSKFRHSLGKKSRKQNSE</sequence>
<keyword evidence="3" id="KW-1185">Reference proteome</keyword>
<feature type="region of interest" description="Disordered" evidence="1">
    <location>
        <begin position="1"/>
        <end position="28"/>
    </location>
</feature>
<protein>
    <submittedName>
        <fullName evidence="2">Uncharacterized protein</fullName>
    </submittedName>
</protein>
<proteinExistence type="predicted"/>
<accession>A0A445IT32</accession>
<reference evidence="2 3" key="1">
    <citation type="submission" date="2018-09" db="EMBL/GenBank/DDBJ databases">
        <title>A high-quality reference genome of wild soybean provides a powerful tool to mine soybean genomes.</title>
        <authorList>
            <person name="Xie M."/>
            <person name="Chung C.Y.L."/>
            <person name="Li M.-W."/>
            <person name="Wong F.-L."/>
            <person name="Chan T.-F."/>
            <person name="Lam H.-M."/>
        </authorList>
    </citation>
    <scope>NUCLEOTIDE SEQUENCE [LARGE SCALE GENOMIC DNA]</scope>
    <source>
        <strain evidence="3">cv. W05</strain>
        <tissue evidence="2">Hypocotyl of etiolated seedlings</tissue>
    </source>
</reference>
<feature type="compositionally biased region" description="Basic and acidic residues" evidence="1">
    <location>
        <begin position="1"/>
        <end position="12"/>
    </location>
</feature>
<dbReference type="EMBL" id="QZWG01000010">
    <property type="protein sequence ID" value="RZB89200.1"/>
    <property type="molecule type" value="Genomic_DNA"/>
</dbReference>
<evidence type="ECO:0000313" key="3">
    <source>
        <dbReference type="Proteomes" id="UP000289340"/>
    </source>
</evidence>
<comment type="caution">
    <text evidence="2">The sequence shown here is derived from an EMBL/GenBank/DDBJ whole genome shotgun (WGS) entry which is preliminary data.</text>
</comment>
<name>A0A445IT32_GLYSO</name>
<evidence type="ECO:0000313" key="2">
    <source>
        <dbReference type="EMBL" id="RZB89200.1"/>
    </source>
</evidence>
<organism evidence="2 3">
    <name type="scientific">Glycine soja</name>
    <name type="common">Wild soybean</name>
    <dbReference type="NCBI Taxonomy" id="3848"/>
    <lineage>
        <taxon>Eukaryota</taxon>
        <taxon>Viridiplantae</taxon>
        <taxon>Streptophyta</taxon>
        <taxon>Embryophyta</taxon>
        <taxon>Tracheophyta</taxon>
        <taxon>Spermatophyta</taxon>
        <taxon>Magnoliopsida</taxon>
        <taxon>eudicotyledons</taxon>
        <taxon>Gunneridae</taxon>
        <taxon>Pentapetalae</taxon>
        <taxon>rosids</taxon>
        <taxon>fabids</taxon>
        <taxon>Fabales</taxon>
        <taxon>Fabaceae</taxon>
        <taxon>Papilionoideae</taxon>
        <taxon>50 kb inversion clade</taxon>
        <taxon>NPAAA clade</taxon>
        <taxon>indigoferoid/millettioid clade</taxon>
        <taxon>Phaseoleae</taxon>
        <taxon>Glycine</taxon>
        <taxon>Glycine subgen. Soja</taxon>
    </lineage>
</organism>
<gene>
    <name evidence="2" type="ORF">D0Y65_028179</name>
</gene>
<evidence type="ECO:0000256" key="1">
    <source>
        <dbReference type="SAM" id="MobiDB-lite"/>
    </source>
</evidence>